<protein>
    <submittedName>
        <fullName evidence="1">Uncharacterized protein</fullName>
    </submittedName>
</protein>
<proteinExistence type="predicted"/>
<sequence>MQAAEEAFGEKVVPDTPGTIGTVTVLEAVLDLVEQNLILPGMSARRTVEPGIEARTRDPQRLAEPCHRPDRTVLCNERELHITSFAK</sequence>
<dbReference type="AlphaFoldDB" id="A0A8J3DJA5"/>
<gene>
    <name evidence="1" type="ORF">GCM10010136_28730</name>
</gene>
<comment type="caution">
    <text evidence="1">The sequence shown here is derived from an EMBL/GenBank/DDBJ whole genome shotgun (WGS) entry which is preliminary data.</text>
</comment>
<evidence type="ECO:0000313" key="2">
    <source>
        <dbReference type="Proteomes" id="UP000641137"/>
    </source>
</evidence>
<reference evidence="1" key="1">
    <citation type="journal article" date="2014" name="Int. J. Syst. Evol. Microbiol.">
        <title>Complete genome sequence of Corynebacterium casei LMG S-19264T (=DSM 44701T), isolated from a smear-ripened cheese.</title>
        <authorList>
            <consortium name="US DOE Joint Genome Institute (JGI-PGF)"/>
            <person name="Walter F."/>
            <person name="Albersmeier A."/>
            <person name="Kalinowski J."/>
            <person name="Ruckert C."/>
        </authorList>
    </citation>
    <scope>NUCLEOTIDE SEQUENCE</scope>
    <source>
        <strain evidence="1">KCTC 42097</strain>
    </source>
</reference>
<reference evidence="1" key="2">
    <citation type="submission" date="2020-09" db="EMBL/GenBank/DDBJ databases">
        <authorList>
            <person name="Sun Q."/>
            <person name="Kim S."/>
        </authorList>
    </citation>
    <scope>NUCLEOTIDE SEQUENCE</scope>
    <source>
        <strain evidence="1">KCTC 42097</strain>
    </source>
</reference>
<dbReference type="EMBL" id="BMZO01000009">
    <property type="protein sequence ID" value="GHC77305.1"/>
    <property type="molecule type" value="Genomic_DNA"/>
</dbReference>
<accession>A0A8J3DJA5</accession>
<keyword evidence="2" id="KW-1185">Reference proteome</keyword>
<dbReference type="Proteomes" id="UP000641137">
    <property type="component" value="Unassembled WGS sequence"/>
</dbReference>
<organism evidence="1 2">
    <name type="scientific">Limoniibacter endophyticus</name>
    <dbReference type="NCBI Taxonomy" id="1565040"/>
    <lineage>
        <taxon>Bacteria</taxon>
        <taxon>Pseudomonadati</taxon>
        <taxon>Pseudomonadota</taxon>
        <taxon>Alphaproteobacteria</taxon>
        <taxon>Hyphomicrobiales</taxon>
        <taxon>Bartonellaceae</taxon>
        <taxon>Limoniibacter</taxon>
    </lineage>
</organism>
<evidence type="ECO:0000313" key="1">
    <source>
        <dbReference type="EMBL" id="GHC77305.1"/>
    </source>
</evidence>
<name>A0A8J3DJA5_9HYPH</name>